<evidence type="ECO:0000313" key="8">
    <source>
        <dbReference type="EMBL" id="KZZ91278.1"/>
    </source>
</evidence>
<dbReference type="InterPro" id="IPR029033">
    <property type="entry name" value="His_PPase_superfam"/>
</dbReference>
<sequence length="470" mass="52763">MNWKLTFLAFCMSAVSQAQKGSSRTSSYSQEFKDNYNILKQTGSLGPYTDRRSHGISREPPESCTVDQVILYHRHGERYPEDMTGNKIKQTLHKIKAYNSSFDGGDLAFLKTWTYWMEDDCLMNQETSSGPYSGHLDALRRGAEYKQRYNHLFDQNTTYPIFTSGYQRVLETARKFGEGFFSANYTTNAAVNILSEDASAGANSLTPQCYKNADADKKKLAEAMMNPPHPIGKAASRLNSQYPGLNLTTADAFTLTSLAALELNARPTSPWIDVFTSDEWAAFNYGLDRMYFYGFGPGGITGRMIGSNFVNATLRALLNPASTNKLLFNFAHDSDIVPVVTAFDIIDFEKELPQDRIIFDRNFQLVDIVPMGGHITIERLDCGSQDYPKGKYVRMILNEAVVPIKDCQSGPGFSCPLKKFAARYSNMTSYSKGCEVPSTYPQSFTAWWNYNKTSEYNYQKTPVSCGLGQL</sequence>
<feature type="active site" description="Nucleophile" evidence="5">
    <location>
        <position position="75"/>
    </location>
</feature>
<dbReference type="CDD" id="cd07061">
    <property type="entry name" value="HP_HAP_like"/>
    <property type="match status" value="1"/>
</dbReference>
<protein>
    <recommendedName>
        <fullName evidence="2">3-phytase</fullName>
        <ecNumber evidence="2">3.1.3.8</ecNumber>
    </recommendedName>
</protein>
<dbReference type="InterPro" id="IPR016274">
    <property type="entry name" value="Histidine_acid_Pase_euk"/>
</dbReference>
<evidence type="ECO:0000256" key="6">
    <source>
        <dbReference type="PIRSR" id="PIRSR000894-2"/>
    </source>
</evidence>
<evidence type="ECO:0000256" key="4">
    <source>
        <dbReference type="ARBA" id="ARBA00023180"/>
    </source>
</evidence>
<dbReference type="EMBL" id="AZGZ01000014">
    <property type="protein sequence ID" value="KZZ91278.1"/>
    <property type="molecule type" value="Genomic_DNA"/>
</dbReference>
<dbReference type="GO" id="GO:0016158">
    <property type="term" value="F:inositol hexakisphosphate 3-phosphatase activity"/>
    <property type="evidence" value="ECO:0007669"/>
    <property type="project" value="UniProtKB-EC"/>
</dbReference>
<feature type="signal peptide" evidence="7">
    <location>
        <begin position="1"/>
        <end position="18"/>
    </location>
</feature>
<dbReference type="PANTHER" id="PTHR20963">
    <property type="entry name" value="MULTIPLE INOSITOL POLYPHOSPHATE PHOSPHATASE-RELATED"/>
    <property type="match status" value="1"/>
</dbReference>
<dbReference type="OrthoDB" id="6509975at2759"/>
<evidence type="ECO:0000256" key="5">
    <source>
        <dbReference type="PIRSR" id="PIRSR000894-1"/>
    </source>
</evidence>
<feature type="active site" description="Proton donor" evidence="5">
    <location>
        <position position="333"/>
    </location>
</feature>
<dbReference type="Gene3D" id="3.40.50.1240">
    <property type="entry name" value="Phosphoglycerate mutase-like"/>
    <property type="match status" value="1"/>
</dbReference>
<keyword evidence="4" id="KW-0325">Glycoprotein</keyword>
<dbReference type="InterPro" id="IPR000560">
    <property type="entry name" value="His_Pase_clade-2"/>
</dbReference>
<keyword evidence="9" id="KW-1185">Reference proteome</keyword>
<keyword evidence="3" id="KW-0378">Hydrolase</keyword>
<gene>
    <name evidence="8" type="ORF">AAP_03448</name>
</gene>
<name>A0A167YFL7_9EURO</name>
<evidence type="ECO:0000256" key="7">
    <source>
        <dbReference type="SAM" id="SignalP"/>
    </source>
</evidence>
<dbReference type="VEuPathDB" id="FungiDB:AAP_03448"/>
<evidence type="ECO:0000313" key="9">
    <source>
        <dbReference type="Proteomes" id="UP000242877"/>
    </source>
</evidence>
<feature type="disulfide bond" evidence="6">
    <location>
        <begin position="64"/>
        <end position="382"/>
    </location>
</feature>
<feature type="chain" id="PRO_5007894710" description="3-phytase" evidence="7">
    <location>
        <begin position="19"/>
        <end position="470"/>
    </location>
</feature>
<dbReference type="GO" id="GO:0003993">
    <property type="term" value="F:acid phosphatase activity"/>
    <property type="evidence" value="ECO:0007669"/>
    <property type="project" value="TreeGrafter"/>
</dbReference>
<dbReference type="PROSITE" id="PS00778">
    <property type="entry name" value="HIS_ACID_PHOSPHAT_2"/>
    <property type="match status" value="1"/>
</dbReference>
<feature type="disulfide bond" evidence="6">
    <location>
        <begin position="407"/>
        <end position="415"/>
    </location>
</feature>
<evidence type="ECO:0000256" key="2">
    <source>
        <dbReference type="ARBA" id="ARBA00012632"/>
    </source>
</evidence>
<keyword evidence="7" id="KW-0732">Signal</keyword>
<dbReference type="GO" id="GO:0009277">
    <property type="term" value="C:fungal-type cell wall"/>
    <property type="evidence" value="ECO:0007669"/>
    <property type="project" value="TreeGrafter"/>
</dbReference>
<dbReference type="InterPro" id="IPR033379">
    <property type="entry name" value="Acid_Pase_AS"/>
</dbReference>
<dbReference type="SUPFAM" id="SSF53254">
    <property type="entry name" value="Phosphoglycerate mutase-like"/>
    <property type="match status" value="1"/>
</dbReference>
<dbReference type="AlphaFoldDB" id="A0A167YFL7"/>
<reference evidence="8 9" key="1">
    <citation type="journal article" date="2016" name="Genome Biol. Evol.">
        <title>Divergent and convergent evolution of fungal pathogenicity.</title>
        <authorList>
            <person name="Shang Y."/>
            <person name="Xiao G."/>
            <person name="Zheng P."/>
            <person name="Cen K."/>
            <person name="Zhan S."/>
            <person name="Wang C."/>
        </authorList>
    </citation>
    <scope>NUCLEOTIDE SEQUENCE [LARGE SCALE GENOMIC DNA]</scope>
    <source>
        <strain evidence="8 9">ARSEF 7405</strain>
    </source>
</reference>
<organism evidence="8 9">
    <name type="scientific">Ascosphaera apis ARSEF 7405</name>
    <dbReference type="NCBI Taxonomy" id="392613"/>
    <lineage>
        <taxon>Eukaryota</taxon>
        <taxon>Fungi</taxon>
        <taxon>Dikarya</taxon>
        <taxon>Ascomycota</taxon>
        <taxon>Pezizomycotina</taxon>
        <taxon>Eurotiomycetes</taxon>
        <taxon>Eurotiomycetidae</taxon>
        <taxon>Onygenales</taxon>
        <taxon>Ascosphaeraceae</taxon>
        <taxon>Ascosphaera</taxon>
    </lineage>
</organism>
<dbReference type="Pfam" id="PF00328">
    <property type="entry name" value="His_Phos_2"/>
    <property type="match status" value="1"/>
</dbReference>
<dbReference type="Proteomes" id="UP000242877">
    <property type="component" value="Unassembled WGS sequence"/>
</dbReference>
<dbReference type="PIRSF" id="PIRSF000894">
    <property type="entry name" value="Acid_phosphatase"/>
    <property type="match status" value="1"/>
</dbReference>
<evidence type="ECO:0000256" key="1">
    <source>
        <dbReference type="ARBA" id="ARBA00005375"/>
    </source>
</evidence>
<dbReference type="PANTHER" id="PTHR20963:SF18">
    <property type="entry name" value="ACID PHOSPHATASE PHO11-RELATED"/>
    <property type="match status" value="1"/>
</dbReference>
<proteinExistence type="inferred from homology"/>
<dbReference type="EC" id="3.1.3.8" evidence="2"/>
<comment type="similarity">
    <text evidence="1">Belongs to the histidine acid phosphatase family.</text>
</comment>
<comment type="caution">
    <text evidence="8">The sequence shown here is derived from an EMBL/GenBank/DDBJ whole genome shotgun (WGS) entry which is preliminary data.</text>
</comment>
<keyword evidence="6" id="KW-1015">Disulfide bond</keyword>
<accession>A0A167YFL7</accession>
<evidence type="ECO:0000256" key="3">
    <source>
        <dbReference type="ARBA" id="ARBA00022801"/>
    </source>
</evidence>